<dbReference type="InterPro" id="IPR003593">
    <property type="entry name" value="AAA+_ATPase"/>
</dbReference>
<dbReference type="SMART" id="SM00382">
    <property type="entry name" value="AAA"/>
    <property type="match status" value="1"/>
</dbReference>
<proteinExistence type="inferred from homology"/>
<dbReference type="PANTHER" id="PTHR43820:SF4">
    <property type="entry name" value="HIGH-AFFINITY BRANCHED-CHAIN AMINO ACID TRANSPORT ATP-BINDING PROTEIN LIVF"/>
    <property type="match status" value="1"/>
</dbReference>
<evidence type="ECO:0000256" key="3">
    <source>
        <dbReference type="ARBA" id="ARBA00022475"/>
    </source>
</evidence>
<evidence type="ECO:0000256" key="6">
    <source>
        <dbReference type="ARBA" id="ARBA00022840"/>
    </source>
</evidence>
<keyword evidence="3" id="KW-1003">Cell membrane</keyword>
<keyword evidence="4" id="KW-0997">Cell inner membrane</keyword>
<dbReference type="SUPFAM" id="SSF52540">
    <property type="entry name" value="P-loop containing nucleoside triphosphate hydrolases"/>
    <property type="match status" value="1"/>
</dbReference>
<keyword evidence="6 9" id="KW-0067">ATP-binding</keyword>
<evidence type="ECO:0000313" key="9">
    <source>
        <dbReference type="EMBL" id="ABE36744.1"/>
    </source>
</evidence>
<evidence type="ECO:0000256" key="2">
    <source>
        <dbReference type="ARBA" id="ARBA00022448"/>
    </source>
</evidence>
<dbReference type="GO" id="GO:0005524">
    <property type="term" value="F:ATP binding"/>
    <property type="evidence" value="ECO:0007669"/>
    <property type="project" value="UniProtKB-KW"/>
</dbReference>
<organism evidence="9 10">
    <name type="scientific">Paraburkholderia xenovorans (strain LB400)</name>
    <dbReference type="NCBI Taxonomy" id="266265"/>
    <lineage>
        <taxon>Bacteria</taxon>
        <taxon>Pseudomonadati</taxon>
        <taxon>Pseudomonadota</taxon>
        <taxon>Betaproteobacteria</taxon>
        <taxon>Burkholderiales</taxon>
        <taxon>Burkholderiaceae</taxon>
        <taxon>Paraburkholderia</taxon>
    </lineage>
</organism>
<dbReference type="InterPro" id="IPR052156">
    <property type="entry name" value="BCAA_Transport_ATP-bd_LivF"/>
</dbReference>
<evidence type="ECO:0000259" key="8">
    <source>
        <dbReference type="PROSITE" id="PS50893"/>
    </source>
</evidence>
<reference evidence="9 10" key="1">
    <citation type="journal article" date="2006" name="Proc. Natl. Acad. Sci. U.S.A.">
        <title>Burkholderia xenovorans LB400 harbors a multi-replicon, 9.73-Mbp genome shaped for versatility.</title>
        <authorList>
            <person name="Chain P.S."/>
            <person name="Denef V.J."/>
            <person name="Konstantinidis K.T."/>
            <person name="Vergez L.M."/>
            <person name="Agullo L."/>
            <person name="Reyes V.L."/>
            <person name="Hauser L."/>
            <person name="Cordova M."/>
            <person name="Gomez L."/>
            <person name="Gonzalez M."/>
            <person name="Land M."/>
            <person name="Lao V."/>
            <person name="Larimer F."/>
            <person name="LiPuma J.J."/>
            <person name="Mahenthiralingam E."/>
            <person name="Malfatti S.A."/>
            <person name="Marx C.J."/>
            <person name="Parnell J.J."/>
            <person name="Ramette A."/>
            <person name="Richardson P."/>
            <person name="Seeger M."/>
            <person name="Smith D."/>
            <person name="Spilker T."/>
            <person name="Sul W.J."/>
            <person name="Tsoi T.V."/>
            <person name="Ulrich L.E."/>
            <person name="Zhulin I.B."/>
            <person name="Tiedje J.M."/>
        </authorList>
    </citation>
    <scope>NUCLEOTIDE SEQUENCE [LARGE SCALE GENOMIC DNA]</scope>
    <source>
        <strain evidence="9 10">LB400</strain>
    </source>
</reference>
<keyword evidence="4" id="KW-0472">Membrane</keyword>
<dbReference type="Gene3D" id="3.40.50.300">
    <property type="entry name" value="P-loop containing nucleotide triphosphate hydrolases"/>
    <property type="match status" value="1"/>
</dbReference>
<protein>
    <submittedName>
        <fullName evidence="9">Amino acid/amide ABC transporter ATP-binding protein 2, HAAT family</fullName>
    </submittedName>
</protein>
<accession>Q13GP5</accession>
<dbReference type="GO" id="GO:0016887">
    <property type="term" value="F:ATP hydrolysis activity"/>
    <property type="evidence" value="ECO:0007669"/>
    <property type="project" value="InterPro"/>
</dbReference>
<evidence type="ECO:0000256" key="4">
    <source>
        <dbReference type="ARBA" id="ARBA00022519"/>
    </source>
</evidence>
<dbReference type="InterPro" id="IPR003439">
    <property type="entry name" value="ABC_transporter-like_ATP-bd"/>
</dbReference>
<dbReference type="OrthoDB" id="9776369at2"/>
<dbReference type="KEGG" id="bxb:DR64_7581"/>
<dbReference type="EMBL" id="CP000272">
    <property type="protein sequence ID" value="ABE36744.1"/>
    <property type="molecule type" value="Genomic_DNA"/>
</dbReference>
<dbReference type="GO" id="GO:0015807">
    <property type="term" value="P:L-amino acid transport"/>
    <property type="evidence" value="ECO:0007669"/>
    <property type="project" value="TreeGrafter"/>
</dbReference>
<gene>
    <name evidence="9" type="ORF">Bxe_C0865</name>
</gene>
<name>Q13GP5_PARXL</name>
<keyword evidence="5" id="KW-0547">Nucleotide-binding</keyword>
<dbReference type="KEGG" id="bxe:Bxe_C0865"/>
<evidence type="ECO:0000256" key="7">
    <source>
        <dbReference type="ARBA" id="ARBA00022970"/>
    </source>
</evidence>
<dbReference type="InterPro" id="IPR027417">
    <property type="entry name" value="P-loop_NTPase"/>
</dbReference>
<dbReference type="eggNOG" id="COG0410">
    <property type="taxonomic scope" value="Bacteria"/>
</dbReference>
<dbReference type="PROSITE" id="PS50893">
    <property type="entry name" value="ABC_TRANSPORTER_2"/>
    <property type="match status" value="1"/>
</dbReference>
<evidence type="ECO:0000313" key="10">
    <source>
        <dbReference type="Proteomes" id="UP000001817"/>
    </source>
</evidence>
<dbReference type="STRING" id="266265.Bxe_C0865"/>
<dbReference type="GO" id="GO:0015658">
    <property type="term" value="F:branched-chain amino acid transmembrane transporter activity"/>
    <property type="evidence" value="ECO:0007669"/>
    <property type="project" value="TreeGrafter"/>
</dbReference>
<evidence type="ECO:0000256" key="1">
    <source>
        <dbReference type="ARBA" id="ARBA00005417"/>
    </source>
</evidence>
<dbReference type="Pfam" id="PF00005">
    <property type="entry name" value="ABC_tran"/>
    <property type="match status" value="1"/>
</dbReference>
<dbReference type="CDD" id="cd03224">
    <property type="entry name" value="ABC_TM1139_LivF_branched"/>
    <property type="match status" value="1"/>
</dbReference>
<sequence>MLELIDVHAGYGDTEILHGVSLEVRAGTLVALVGGNAAGKSTLAGSVAGTVPVRGGRVLFEGRDLASLRAHERARAGIVLVPEGRKLFPQLSVEETLLTSSSFAPARTHRKQNIERMYALFPRLVERRKQLAATMSGGEQQMLAIARGLMSEPRLLILDEPSLGLAPMMVEQIFVAAQALQAQGLTILLIEQHLNEALKRCDFAYVVENGCVVLSGSGSELLADARLREAYLGKSGRVAA</sequence>
<evidence type="ECO:0000256" key="5">
    <source>
        <dbReference type="ARBA" id="ARBA00022741"/>
    </source>
</evidence>
<keyword evidence="7" id="KW-0029">Amino-acid transport</keyword>
<dbReference type="PATRIC" id="fig|266265.5.peg.8630"/>
<feature type="domain" description="ABC transporter" evidence="8">
    <location>
        <begin position="2"/>
        <end position="234"/>
    </location>
</feature>
<dbReference type="InterPro" id="IPR017871">
    <property type="entry name" value="ABC_transporter-like_CS"/>
</dbReference>
<dbReference type="PANTHER" id="PTHR43820">
    <property type="entry name" value="HIGH-AFFINITY BRANCHED-CHAIN AMINO ACID TRANSPORT ATP-BINDING PROTEIN LIVF"/>
    <property type="match status" value="1"/>
</dbReference>
<dbReference type="AlphaFoldDB" id="Q13GP5"/>
<keyword evidence="10" id="KW-1185">Reference proteome</keyword>
<dbReference type="Proteomes" id="UP000001817">
    <property type="component" value="Chromosome 3"/>
</dbReference>
<dbReference type="RefSeq" id="WP_011493995.1">
    <property type="nucleotide sequence ID" value="NC_007953.1"/>
</dbReference>
<dbReference type="PROSITE" id="PS00211">
    <property type="entry name" value="ABC_TRANSPORTER_1"/>
    <property type="match status" value="1"/>
</dbReference>
<comment type="similarity">
    <text evidence="1">Belongs to the ABC transporter superfamily.</text>
</comment>
<keyword evidence="2" id="KW-0813">Transport</keyword>